<keyword evidence="1" id="KW-0732">Signal</keyword>
<keyword evidence="3" id="KW-1185">Reference proteome</keyword>
<comment type="caution">
    <text evidence="2">The sequence shown here is derived from an EMBL/GenBank/DDBJ whole genome shotgun (WGS) entry which is preliminary data.</text>
</comment>
<sequence>MAPVWNRFYLLCLLLAASTREGTLYEKLCEDEGKFYNYFRMSTSTFDYILDRLVLTFSAKTQYHI</sequence>
<feature type="chain" id="PRO_5046104687" description="Secreted protein" evidence="1">
    <location>
        <begin position="23"/>
        <end position="65"/>
    </location>
</feature>
<feature type="signal peptide" evidence="1">
    <location>
        <begin position="1"/>
        <end position="22"/>
    </location>
</feature>
<organism evidence="2 3">
    <name type="scientific">Dryococelus australis</name>
    <dbReference type="NCBI Taxonomy" id="614101"/>
    <lineage>
        <taxon>Eukaryota</taxon>
        <taxon>Metazoa</taxon>
        <taxon>Ecdysozoa</taxon>
        <taxon>Arthropoda</taxon>
        <taxon>Hexapoda</taxon>
        <taxon>Insecta</taxon>
        <taxon>Pterygota</taxon>
        <taxon>Neoptera</taxon>
        <taxon>Polyneoptera</taxon>
        <taxon>Phasmatodea</taxon>
        <taxon>Verophasmatodea</taxon>
        <taxon>Anareolatae</taxon>
        <taxon>Phasmatidae</taxon>
        <taxon>Eurycanthinae</taxon>
        <taxon>Dryococelus</taxon>
    </lineage>
</organism>
<dbReference type="Proteomes" id="UP001159363">
    <property type="component" value="Chromosome 4"/>
</dbReference>
<gene>
    <name evidence="2" type="ORF">PR048_015198</name>
</gene>
<protein>
    <recommendedName>
        <fullName evidence="4">Secreted protein</fullName>
    </recommendedName>
</protein>
<reference evidence="2 3" key="1">
    <citation type="submission" date="2023-02" db="EMBL/GenBank/DDBJ databases">
        <title>LHISI_Scaffold_Assembly.</title>
        <authorList>
            <person name="Stuart O.P."/>
            <person name="Cleave R."/>
            <person name="Magrath M.J.L."/>
            <person name="Mikheyev A.S."/>
        </authorList>
    </citation>
    <scope>NUCLEOTIDE SEQUENCE [LARGE SCALE GENOMIC DNA]</scope>
    <source>
        <strain evidence="2">Daus_M_001</strain>
        <tissue evidence="2">Leg muscle</tissue>
    </source>
</reference>
<accession>A0ABQ9HGF5</accession>
<evidence type="ECO:0008006" key="4">
    <source>
        <dbReference type="Google" id="ProtNLM"/>
    </source>
</evidence>
<proteinExistence type="predicted"/>
<evidence type="ECO:0000313" key="2">
    <source>
        <dbReference type="EMBL" id="KAJ8883355.1"/>
    </source>
</evidence>
<evidence type="ECO:0000256" key="1">
    <source>
        <dbReference type="SAM" id="SignalP"/>
    </source>
</evidence>
<evidence type="ECO:0000313" key="3">
    <source>
        <dbReference type="Proteomes" id="UP001159363"/>
    </source>
</evidence>
<dbReference type="EMBL" id="JARBHB010000005">
    <property type="protein sequence ID" value="KAJ8883355.1"/>
    <property type="molecule type" value="Genomic_DNA"/>
</dbReference>
<name>A0ABQ9HGF5_9NEOP</name>